<organism evidence="4 5">
    <name type="scientific">Spirosoma validum</name>
    <dbReference type="NCBI Taxonomy" id="2771355"/>
    <lineage>
        <taxon>Bacteria</taxon>
        <taxon>Pseudomonadati</taxon>
        <taxon>Bacteroidota</taxon>
        <taxon>Cytophagia</taxon>
        <taxon>Cytophagales</taxon>
        <taxon>Cytophagaceae</taxon>
        <taxon>Spirosoma</taxon>
    </lineage>
</organism>
<dbReference type="SUPFAM" id="SSF48726">
    <property type="entry name" value="Immunoglobulin"/>
    <property type="match status" value="1"/>
</dbReference>
<proteinExistence type="predicted"/>
<dbReference type="PROSITE" id="PS50835">
    <property type="entry name" value="IG_LIKE"/>
    <property type="match status" value="1"/>
</dbReference>
<dbReference type="PROSITE" id="PS51125">
    <property type="entry name" value="NHL"/>
    <property type="match status" value="3"/>
</dbReference>
<dbReference type="InterPro" id="IPR011042">
    <property type="entry name" value="6-blade_b-propeller_TolB-like"/>
</dbReference>
<keyword evidence="5" id="KW-1185">Reference proteome</keyword>
<dbReference type="Gene3D" id="2.60.40.10">
    <property type="entry name" value="Immunoglobulins"/>
    <property type="match status" value="1"/>
</dbReference>
<dbReference type="EMBL" id="JACXAA010000009">
    <property type="protein sequence ID" value="MBD2755725.1"/>
    <property type="molecule type" value="Genomic_DNA"/>
</dbReference>
<dbReference type="Gene3D" id="2.120.10.30">
    <property type="entry name" value="TolB, C-terminal domain"/>
    <property type="match status" value="1"/>
</dbReference>
<feature type="repeat" description="NHL" evidence="2">
    <location>
        <begin position="201"/>
        <end position="238"/>
    </location>
</feature>
<dbReference type="PANTHER" id="PTHR24104:SF25">
    <property type="entry name" value="PROTEIN LIN-41"/>
    <property type="match status" value="1"/>
</dbReference>
<dbReference type="Pfam" id="PF01436">
    <property type="entry name" value="NHL"/>
    <property type="match status" value="2"/>
</dbReference>
<dbReference type="Gene3D" id="2.40.10.500">
    <property type="match status" value="2"/>
</dbReference>
<evidence type="ECO:0000259" key="3">
    <source>
        <dbReference type="PROSITE" id="PS50835"/>
    </source>
</evidence>
<evidence type="ECO:0000313" key="5">
    <source>
        <dbReference type="Proteomes" id="UP000653797"/>
    </source>
</evidence>
<dbReference type="InterPro" id="IPR036179">
    <property type="entry name" value="Ig-like_dom_sf"/>
</dbReference>
<evidence type="ECO:0000313" key="4">
    <source>
        <dbReference type="EMBL" id="MBD2755725.1"/>
    </source>
</evidence>
<dbReference type="AlphaFoldDB" id="A0A927GFM1"/>
<sequence length="632" mass="64533">MSQLSSTKAEMLIIRSLGLGLMLGLLLSSLALAQKSTVVAGGNGTGAAANQLNFPLGVVVDGAGNIYVADYQNFRVQKFPPNSTSATEGITVVDAHGYALIAPSSLAIDGAGNIYVLEEGLQRVVKFPPNFTSATEGTIVAGGLGDHPLYDGPFNQPNGVVVDGAGNIYVTDSGNARIRKFPPNSTSATEGITVAGGNGQGSAANQFNTPFGKVAVDDMGNFYVADYFNDRVLKFPPNSTSATMGITVVDANQVIGPCDLEMDRAGNLYVADQGHYRVLKFPPNSTSATEGITVAGGNGLADLVPGGMYIDDSGNLFVTDPQHDLVRKYSYPAVILSQPAAGTGVCPGATVTAQVSATATNPSLTYQWYTSGGNPLSGQTSPTLTLTNVQISDKNSYYVTITTADGVSVNSTDFNLDVLALPMASLAASGSLSPATPSVTLTASGGGSYEFGPGATQLGNGPTATVIASGLYYVKVTGTNGCSAVASTSVSQLTTPDLIPLLYARPTALYGTTPVTVVVDVVEVAGIASSGPIIVKITQDTRLSLALPVGATSVGNRSVDNRIWQLSGPAGGYYTLTTSEVVPAGGRLSVGLMGDLSPGGTTGGLTVSGTLSGGGDQQLLNNVDADRLEYFQ</sequence>
<feature type="domain" description="Ig-like" evidence="3">
    <location>
        <begin position="332"/>
        <end position="415"/>
    </location>
</feature>
<feature type="repeat" description="NHL" evidence="2">
    <location>
        <begin position="46"/>
        <end position="82"/>
    </location>
</feature>
<dbReference type="Proteomes" id="UP000653797">
    <property type="component" value="Unassembled WGS sequence"/>
</dbReference>
<evidence type="ECO:0000256" key="1">
    <source>
        <dbReference type="ARBA" id="ARBA00022737"/>
    </source>
</evidence>
<dbReference type="InterPro" id="IPR013783">
    <property type="entry name" value="Ig-like_fold"/>
</dbReference>
<accession>A0A927GFM1</accession>
<dbReference type="InterPro" id="IPR050952">
    <property type="entry name" value="TRIM-NHL_E3_ligases"/>
</dbReference>
<gene>
    <name evidence="4" type="ORF">IC230_22670</name>
</gene>
<dbReference type="GO" id="GO:0008270">
    <property type="term" value="F:zinc ion binding"/>
    <property type="evidence" value="ECO:0007669"/>
    <property type="project" value="UniProtKB-KW"/>
</dbReference>
<dbReference type="Pfam" id="PF19081">
    <property type="entry name" value="Ig_7"/>
    <property type="match status" value="1"/>
</dbReference>
<name>A0A927GFM1_9BACT</name>
<dbReference type="SUPFAM" id="SSF63829">
    <property type="entry name" value="Calcium-dependent phosphotriesterase"/>
    <property type="match status" value="1"/>
</dbReference>
<dbReference type="InterPro" id="IPR044023">
    <property type="entry name" value="Ig_7"/>
</dbReference>
<evidence type="ECO:0000256" key="2">
    <source>
        <dbReference type="PROSITE-ProRule" id="PRU00504"/>
    </source>
</evidence>
<dbReference type="InterPro" id="IPR007110">
    <property type="entry name" value="Ig-like_dom"/>
</dbReference>
<dbReference type="InterPro" id="IPR001258">
    <property type="entry name" value="NHL_repeat"/>
</dbReference>
<keyword evidence="1" id="KW-0677">Repeat</keyword>
<dbReference type="RefSeq" id="WP_191041345.1">
    <property type="nucleotide sequence ID" value="NZ_JACXAA010000009.1"/>
</dbReference>
<feature type="repeat" description="NHL" evidence="2">
    <location>
        <begin position="151"/>
        <end position="184"/>
    </location>
</feature>
<comment type="caution">
    <text evidence="4">The sequence shown here is derived from an EMBL/GenBank/DDBJ whole genome shotgun (WGS) entry which is preliminary data.</text>
</comment>
<reference evidence="4" key="1">
    <citation type="submission" date="2020-09" db="EMBL/GenBank/DDBJ databases">
        <authorList>
            <person name="Kim M.K."/>
        </authorList>
    </citation>
    <scope>NUCLEOTIDE SEQUENCE</scope>
    <source>
        <strain evidence="4">BT704</strain>
    </source>
</reference>
<protein>
    <recommendedName>
        <fullName evidence="3">Ig-like domain-containing protein</fullName>
    </recommendedName>
</protein>
<dbReference type="PANTHER" id="PTHR24104">
    <property type="entry name" value="E3 UBIQUITIN-PROTEIN LIGASE NHLRC1-RELATED"/>
    <property type="match status" value="1"/>
</dbReference>